<proteinExistence type="predicted"/>
<reference evidence="1 2" key="1">
    <citation type="journal article" date="2019" name="Int. J. Syst. Evol. Microbiol.">
        <title>The Global Catalogue of Microorganisms (GCM) 10K type strain sequencing project: providing services to taxonomists for standard genome sequencing and annotation.</title>
        <authorList>
            <consortium name="The Broad Institute Genomics Platform"/>
            <consortium name="The Broad Institute Genome Sequencing Center for Infectious Disease"/>
            <person name="Wu L."/>
            <person name="Ma J."/>
        </authorList>
    </citation>
    <scope>NUCLEOTIDE SEQUENCE [LARGE SCALE GENOMIC DNA]</scope>
    <source>
        <strain evidence="1 2">JCM 15896</strain>
    </source>
</reference>
<evidence type="ECO:0000313" key="2">
    <source>
        <dbReference type="Proteomes" id="UP001500359"/>
    </source>
</evidence>
<dbReference type="SUPFAM" id="SSF53098">
    <property type="entry name" value="Ribonuclease H-like"/>
    <property type="match status" value="1"/>
</dbReference>
<evidence type="ECO:0000313" key="1">
    <source>
        <dbReference type="EMBL" id="GAA0855473.1"/>
    </source>
</evidence>
<dbReference type="InterPro" id="IPR036397">
    <property type="entry name" value="RNaseH_sf"/>
</dbReference>
<comment type="caution">
    <text evidence="1">The sequence shown here is derived from an EMBL/GenBank/DDBJ whole genome shotgun (WGS) entry which is preliminary data.</text>
</comment>
<dbReference type="Proteomes" id="UP001500359">
    <property type="component" value="Unassembled WGS sequence"/>
</dbReference>
<evidence type="ECO:0008006" key="3">
    <source>
        <dbReference type="Google" id="ProtNLM"/>
    </source>
</evidence>
<keyword evidence="2" id="KW-1185">Reference proteome</keyword>
<accession>A0ABN1LG19</accession>
<dbReference type="RefSeq" id="WP_343858155.1">
    <property type="nucleotide sequence ID" value="NZ_BAAAFD010000003.1"/>
</dbReference>
<sequence>MITPLISEAFINKVIIPTIIDIEASGFGSESYPIEVGVVTYLSQRYCRLIKPQPDWSHWSEEAEQLHGISRALLLEKGVRAAQVCAELNELLIGQTVYSDGWVVDYPWLIKLFYVAQMEMKFTLSPLENILTEQQMEKWHDTQKSVCDNTQIERHRASNDAVMIQSVFMQTQHLSGSSSIQF</sequence>
<dbReference type="EMBL" id="BAAAFD010000003">
    <property type="protein sequence ID" value="GAA0855473.1"/>
    <property type="molecule type" value="Genomic_DNA"/>
</dbReference>
<dbReference type="Gene3D" id="3.30.420.10">
    <property type="entry name" value="Ribonuclease H-like superfamily/Ribonuclease H"/>
    <property type="match status" value="1"/>
</dbReference>
<name>A0ABN1LG19_9ALTE</name>
<gene>
    <name evidence="1" type="ORF">GCM10009114_14430</name>
</gene>
<protein>
    <recommendedName>
        <fullName evidence="3">Exonuclease domain-containing protein</fullName>
    </recommendedName>
</protein>
<organism evidence="1 2">
    <name type="scientific">Aliiglaciecola litoralis</name>
    <dbReference type="NCBI Taxonomy" id="582857"/>
    <lineage>
        <taxon>Bacteria</taxon>
        <taxon>Pseudomonadati</taxon>
        <taxon>Pseudomonadota</taxon>
        <taxon>Gammaproteobacteria</taxon>
        <taxon>Alteromonadales</taxon>
        <taxon>Alteromonadaceae</taxon>
        <taxon>Aliiglaciecola</taxon>
    </lineage>
</organism>
<dbReference type="InterPro" id="IPR012337">
    <property type="entry name" value="RNaseH-like_sf"/>
</dbReference>